<name>A0A1I0BUL5_9FIRM</name>
<feature type="transmembrane region" description="Helical" evidence="7">
    <location>
        <begin position="248"/>
        <end position="266"/>
    </location>
</feature>
<dbReference type="Proteomes" id="UP000243819">
    <property type="component" value="Unassembled WGS sequence"/>
</dbReference>
<feature type="transmembrane region" description="Helical" evidence="7">
    <location>
        <begin position="5"/>
        <end position="21"/>
    </location>
</feature>
<comment type="similarity">
    <text evidence="2">Belongs to the UPF0324 family.</text>
</comment>
<feature type="transmembrane region" description="Helical" evidence="7">
    <location>
        <begin position="183"/>
        <end position="205"/>
    </location>
</feature>
<feature type="transmembrane region" description="Helical" evidence="7">
    <location>
        <begin position="217"/>
        <end position="236"/>
    </location>
</feature>
<evidence type="ECO:0000313" key="9">
    <source>
        <dbReference type="Proteomes" id="UP000243819"/>
    </source>
</evidence>
<keyword evidence="9" id="KW-1185">Reference proteome</keyword>
<dbReference type="OrthoDB" id="9811391at2"/>
<dbReference type="PANTHER" id="PTHR30106:SF2">
    <property type="entry name" value="UPF0324 INNER MEMBRANE PROTEIN YEIH"/>
    <property type="match status" value="1"/>
</dbReference>
<feature type="transmembrane region" description="Helical" evidence="7">
    <location>
        <begin position="27"/>
        <end position="47"/>
    </location>
</feature>
<evidence type="ECO:0000256" key="7">
    <source>
        <dbReference type="SAM" id="Phobius"/>
    </source>
</evidence>
<dbReference type="PANTHER" id="PTHR30106">
    <property type="entry name" value="INNER MEMBRANE PROTEIN YEIH-RELATED"/>
    <property type="match status" value="1"/>
</dbReference>
<evidence type="ECO:0000256" key="5">
    <source>
        <dbReference type="ARBA" id="ARBA00022989"/>
    </source>
</evidence>
<dbReference type="GO" id="GO:0005886">
    <property type="term" value="C:plasma membrane"/>
    <property type="evidence" value="ECO:0007669"/>
    <property type="project" value="UniProtKB-SubCell"/>
</dbReference>
<keyword evidence="5 7" id="KW-1133">Transmembrane helix</keyword>
<comment type="subcellular location">
    <subcellularLocation>
        <location evidence="1">Cell membrane</location>
        <topology evidence="1">Multi-pass membrane protein</topology>
    </subcellularLocation>
</comment>
<evidence type="ECO:0000256" key="1">
    <source>
        <dbReference type="ARBA" id="ARBA00004651"/>
    </source>
</evidence>
<keyword evidence="6 7" id="KW-0472">Membrane</keyword>
<evidence type="ECO:0000256" key="6">
    <source>
        <dbReference type="ARBA" id="ARBA00023136"/>
    </source>
</evidence>
<evidence type="ECO:0000256" key="4">
    <source>
        <dbReference type="ARBA" id="ARBA00022692"/>
    </source>
</evidence>
<dbReference type="InterPro" id="IPR018383">
    <property type="entry name" value="UPF0324_pro"/>
</dbReference>
<dbReference type="RefSeq" id="WP_091351273.1">
    <property type="nucleotide sequence ID" value="NZ_FOIF01000049.1"/>
</dbReference>
<keyword evidence="4 7" id="KW-0812">Transmembrane</keyword>
<feature type="transmembrane region" description="Helical" evidence="7">
    <location>
        <begin position="150"/>
        <end position="171"/>
    </location>
</feature>
<evidence type="ECO:0000256" key="2">
    <source>
        <dbReference type="ARBA" id="ARBA00007977"/>
    </source>
</evidence>
<feature type="transmembrane region" description="Helical" evidence="7">
    <location>
        <begin position="304"/>
        <end position="325"/>
    </location>
</feature>
<evidence type="ECO:0000256" key="3">
    <source>
        <dbReference type="ARBA" id="ARBA00022475"/>
    </source>
</evidence>
<feature type="transmembrane region" description="Helical" evidence="7">
    <location>
        <begin position="67"/>
        <end position="87"/>
    </location>
</feature>
<dbReference type="Pfam" id="PF03601">
    <property type="entry name" value="Cons_hypoth698"/>
    <property type="match status" value="1"/>
</dbReference>
<sequence length="326" mass="35023">MLSVISNLLGVIFIIFLAFISKSLNNLFKPIITLEAITIGIILGMIIKNTIGVSEKIDKGVAFISKYFLELGIVLLGFRLTLSGFAVLGFKGIVIIGLHILITIILIIFLGKYLIKCDKIFTAFLAVGTAICGSSAIAALAPIMKDEKKAPVTISLVNLMAAIGVLIYTAVGHLNFLTPWQYGFWSGLTLHGVGHAIGAAFSLGIESGEIGTIVKMTRVAYLAPVIMVFSIFSTTGEEREKYRLKLPSYLYLFFLTSIINGLNLLPFDISDYLGGLSSDLILLAMIALGLTVDFSSFKNQGLKGIILVVSGFLLSSFLGLAILSAL</sequence>
<reference evidence="9" key="1">
    <citation type="submission" date="2016-10" db="EMBL/GenBank/DDBJ databases">
        <authorList>
            <person name="Varghese N."/>
            <person name="Submissions S."/>
        </authorList>
    </citation>
    <scope>NUCLEOTIDE SEQUENCE [LARGE SCALE GENOMIC DNA]</scope>
    <source>
        <strain evidence="9">DSM 13577</strain>
    </source>
</reference>
<keyword evidence="3" id="KW-1003">Cell membrane</keyword>
<accession>A0A1I0BUL5</accession>
<feature type="transmembrane region" description="Helical" evidence="7">
    <location>
        <begin position="123"/>
        <end position="144"/>
    </location>
</feature>
<feature type="transmembrane region" description="Helical" evidence="7">
    <location>
        <begin position="93"/>
        <end position="111"/>
    </location>
</feature>
<dbReference type="AlphaFoldDB" id="A0A1I0BUL5"/>
<organism evidence="8 9">
    <name type="scientific">Anaerobranca gottschalkii DSM 13577</name>
    <dbReference type="NCBI Taxonomy" id="1120990"/>
    <lineage>
        <taxon>Bacteria</taxon>
        <taxon>Bacillati</taxon>
        <taxon>Bacillota</taxon>
        <taxon>Clostridia</taxon>
        <taxon>Eubacteriales</taxon>
        <taxon>Proteinivoracaceae</taxon>
        <taxon>Anaerobranca</taxon>
    </lineage>
</organism>
<proteinExistence type="inferred from homology"/>
<evidence type="ECO:0000313" key="8">
    <source>
        <dbReference type="EMBL" id="SET10833.1"/>
    </source>
</evidence>
<dbReference type="STRING" id="1120990.SAMN03080614_104913"/>
<feature type="transmembrane region" description="Helical" evidence="7">
    <location>
        <begin position="272"/>
        <end position="292"/>
    </location>
</feature>
<gene>
    <name evidence="8" type="ORF">SAMN03080614_104913</name>
</gene>
<protein>
    <submittedName>
        <fullName evidence="8">Conserved hypothetical integral membrane protein</fullName>
    </submittedName>
</protein>
<dbReference type="EMBL" id="FOIF01000049">
    <property type="protein sequence ID" value="SET10833.1"/>
    <property type="molecule type" value="Genomic_DNA"/>
</dbReference>